<organism evidence="1 2">
    <name type="scientific">Aquabacter spiritensis</name>
    <dbReference type="NCBI Taxonomy" id="933073"/>
    <lineage>
        <taxon>Bacteria</taxon>
        <taxon>Pseudomonadati</taxon>
        <taxon>Pseudomonadota</taxon>
        <taxon>Alphaproteobacteria</taxon>
        <taxon>Hyphomicrobiales</taxon>
        <taxon>Xanthobacteraceae</taxon>
        <taxon>Aquabacter</taxon>
    </lineage>
</organism>
<dbReference type="Proteomes" id="UP000294664">
    <property type="component" value="Unassembled WGS sequence"/>
</dbReference>
<dbReference type="EMBL" id="SMAI01000010">
    <property type="protein sequence ID" value="TCT03148.1"/>
    <property type="molecule type" value="Genomic_DNA"/>
</dbReference>
<keyword evidence="2" id="KW-1185">Reference proteome</keyword>
<dbReference type="Pfam" id="PF05402">
    <property type="entry name" value="PqqD"/>
    <property type="match status" value="1"/>
</dbReference>
<gene>
    <name evidence="1" type="ORF">EDC64_11011</name>
</gene>
<proteinExistence type="predicted"/>
<name>A0A4V2UXE1_9HYPH</name>
<reference evidence="1 2" key="1">
    <citation type="submission" date="2019-03" db="EMBL/GenBank/DDBJ databases">
        <title>Genomic Encyclopedia of Type Strains, Phase IV (KMG-IV): sequencing the most valuable type-strain genomes for metagenomic binning, comparative biology and taxonomic classification.</title>
        <authorList>
            <person name="Goeker M."/>
        </authorList>
    </citation>
    <scope>NUCLEOTIDE SEQUENCE [LARGE SCALE GENOMIC DNA]</scope>
    <source>
        <strain evidence="1 2">DSM 9035</strain>
    </source>
</reference>
<dbReference type="InterPro" id="IPR041881">
    <property type="entry name" value="PqqD_sf"/>
</dbReference>
<dbReference type="InterPro" id="IPR008792">
    <property type="entry name" value="PQQD"/>
</dbReference>
<dbReference type="AlphaFoldDB" id="A0A4V2UXE1"/>
<accession>A0A4V2UXE1</accession>
<sequence>MRIMRQGDWLSARIDNELVMMSPEHGRYLNLSEVGAEIWEILAEPRTLDGLVEELVGRFEVDEEVCRAETLAFLSELARVDAVSLDPPPER</sequence>
<evidence type="ECO:0000313" key="1">
    <source>
        <dbReference type="EMBL" id="TCT03148.1"/>
    </source>
</evidence>
<dbReference type="Gene3D" id="1.10.10.1150">
    <property type="entry name" value="Coenzyme PQQ synthesis protein D (PqqD)"/>
    <property type="match status" value="1"/>
</dbReference>
<comment type="caution">
    <text evidence="1">The sequence shown here is derived from an EMBL/GenBank/DDBJ whole genome shotgun (WGS) entry which is preliminary data.</text>
</comment>
<protein>
    <submittedName>
        <fullName evidence="1">Coenzyme PQQ synthesis protein D (PqqD)</fullName>
    </submittedName>
</protein>
<dbReference type="OrthoDB" id="1495225at2"/>
<evidence type="ECO:0000313" key="2">
    <source>
        <dbReference type="Proteomes" id="UP000294664"/>
    </source>
</evidence>